<protein>
    <submittedName>
        <fullName evidence="1">Uncharacterized protein</fullName>
    </submittedName>
</protein>
<accession>A0ACB0ZT52</accession>
<sequence>MFHLFLGGLTIWGCFRRPSIHAVLPKNYRRYFLVFIDTTVGRTLLLFHICWLSFTKCQRSLSAEMNETTSFLFLTMILLAQSCWKYFGFGIFEQLIEHLNNKKHFHCPELFSYLTERSLIDQLLALENILFCFDKKGTENNLNFLPHSIIRSQIQEGKINLAAKEFTSFQILNNFLEQNQLKIREII</sequence>
<reference evidence="1" key="1">
    <citation type="submission" date="2023-11" db="EMBL/GenBank/DDBJ databases">
        <authorList>
            <person name="Poullet M."/>
        </authorList>
    </citation>
    <scope>NUCLEOTIDE SEQUENCE</scope>
    <source>
        <strain evidence="1">E1834</strain>
    </source>
</reference>
<evidence type="ECO:0000313" key="1">
    <source>
        <dbReference type="EMBL" id="CAK5082130.1"/>
    </source>
</evidence>
<proteinExistence type="predicted"/>
<organism evidence="1 2">
    <name type="scientific">Meloidogyne enterolobii</name>
    <name type="common">Root-knot nematode worm</name>
    <name type="synonym">Meloidogyne mayaguensis</name>
    <dbReference type="NCBI Taxonomy" id="390850"/>
    <lineage>
        <taxon>Eukaryota</taxon>
        <taxon>Metazoa</taxon>
        <taxon>Ecdysozoa</taxon>
        <taxon>Nematoda</taxon>
        <taxon>Chromadorea</taxon>
        <taxon>Rhabditida</taxon>
        <taxon>Tylenchina</taxon>
        <taxon>Tylenchomorpha</taxon>
        <taxon>Tylenchoidea</taxon>
        <taxon>Meloidogynidae</taxon>
        <taxon>Meloidogyninae</taxon>
        <taxon>Meloidogyne</taxon>
    </lineage>
</organism>
<evidence type="ECO:0000313" key="2">
    <source>
        <dbReference type="Proteomes" id="UP001497535"/>
    </source>
</evidence>
<dbReference type="Proteomes" id="UP001497535">
    <property type="component" value="Unassembled WGS sequence"/>
</dbReference>
<name>A0ACB0ZT52_MELEN</name>
<gene>
    <name evidence="1" type="ORF">MENTE1834_LOCUS29385</name>
</gene>
<keyword evidence="2" id="KW-1185">Reference proteome</keyword>
<dbReference type="EMBL" id="CAVMJV010000046">
    <property type="protein sequence ID" value="CAK5082130.1"/>
    <property type="molecule type" value="Genomic_DNA"/>
</dbReference>
<comment type="caution">
    <text evidence="1">The sequence shown here is derived from an EMBL/GenBank/DDBJ whole genome shotgun (WGS) entry which is preliminary data.</text>
</comment>